<dbReference type="Pfam" id="PF07466">
    <property type="entry name" value="DUF1517"/>
    <property type="match status" value="1"/>
</dbReference>
<evidence type="ECO:0000313" key="3">
    <source>
        <dbReference type="Proteomes" id="UP000027395"/>
    </source>
</evidence>
<protein>
    <recommendedName>
        <fullName evidence="4">DUF1517 domain-containing protein</fullName>
    </recommendedName>
</protein>
<dbReference type="HOGENOM" id="CLU_047333_0_1_3"/>
<proteinExistence type="predicted"/>
<dbReference type="Proteomes" id="UP000027395">
    <property type="component" value="Chromosome"/>
</dbReference>
<dbReference type="InterPro" id="IPR053023">
    <property type="entry name" value="FLAP_modulator"/>
</dbReference>
<keyword evidence="1" id="KW-0472">Membrane</keyword>
<dbReference type="GeneID" id="77286806"/>
<feature type="transmembrane region" description="Helical" evidence="1">
    <location>
        <begin position="69"/>
        <end position="95"/>
    </location>
</feature>
<dbReference type="STRING" id="388467.A19Y_0526"/>
<dbReference type="PANTHER" id="PTHR33975">
    <property type="entry name" value="MYELIN-ASSOCIATED OLIGODENDROCYTE BASIC PROTEIN"/>
    <property type="match status" value="1"/>
</dbReference>
<keyword evidence="3" id="KW-1185">Reference proteome</keyword>
<dbReference type="AlphaFoldDB" id="A0A073CC90"/>
<evidence type="ECO:0000313" key="2">
    <source>
        <dbReference type="EMBL" id="KEI65726.1"/>
    </source>
</evidence>
<sequence length="311" mass="32867">MFKKLLKPLAIFSLVAVLFFSQVDGVLAARSGGRIGGGSFRSSPSRSYNTSPGRSGGGYYGGGGFGFPFLIPFFGFGGGGLFSLLIFMALAGFIFNSIRSAMGQGQDEPGYSSNPTVSVARLQVGLLAQARNLQGDLDRMAQTADTGSASGRAQVLQEATLAMLRHPEYWAYGSSASEQTGMNSAEAKFNQWALAERSKFAEETLSNVNNQLIGGVASSLKGNQGNLVSQTGELSTTENEYIVVTLVVGTLGKIELPQVNSPETLRQALSRLGSVGSEQLLAVEILWTPQASGDTLSTDDMLAYYPDLSLV</sequence>
<gene>
    <name evidence="2" type="ORF">A19Y_0526</name>
</gene>
<dbReference type="InterPro" id="IPR010903">
    <property type="entry name" value="DUF1517"/>
</dbReference>
<dbReference type="RefSeq" id="WP_042151824.1">
    <property type="nucleotide sequence ID" value="NZ_CM002803.1"/>
</dbReference>
<keyword evidence="1" id="KW-0812">Transmembrane</keyword>
<evidence type="ECO:0000256" key="1">
    <source>
        <dbReference type="SAM" id="Phobius"/>
    </source>
</evidence>
<name>A0A073CC90_PLAA1</name>
<dbReference type="eggNOG" id="COG4371">
    <property type="taxonomic scope" value="Bacteria"/>
</dbReference>
<dbReference type="PATRIC" id="fig|388467.6.peg.476"/>
<dbReference type="EMBL" id="CM002803">
    <property type="protein sequence ID" value="KEI65726.1"/>
    <property type="molecule type" value="Genomic_DNA"/>
</dbReference>
<accession>A0A073CC90</accession>
<dbReference type="PANTHER" id="PTHR33975:SF2">
    <property type="entry name" value="MYELIN-ASSOCIATED OLIGODENDROCYTE BASIC PROTEIN"/>
    <property type="match status" value="1"/>
</dbReference>
<reference evidence="2 3" key="1">
    <citation type="journal article" date="2014" name="Appl. Environ. Microbiol.">
        <title>Elucidation of insertion elements encoded on plasmids and in vitro construction of shuttle vectors from the toxic cyanobacterium Planktothrix.</title>
        <authorList>
            <person name="Christiansen G."/>
            <person name="Goesmann A."/>
            <person name="Kurmayer R."/>
        </authorList>
    </citation>
    <scope>NUCLEOTIDE SEQUENCE [LARGE SCALE GENOMIC DNA]</scope>
    <source>
        <strain evidence="2 3">NIVA-CYA 126/8</strain>
    </source>
</reference>
<organism evidence="2 3">
    <name type="scientific">Planktothrix agardhii (strain NIVA-CYA 126/8)</name>
    <dbReference type="NCBI Taxonomy" id="388467"/>
    <lineage>
        <taxon>Bacteria</taxon>
        <taxon>Bacillati</taxon>
        <taxon>Cyanobacteriota</taxon>
        <taxon>Cyanophyceae</taxon>
        <taxon>Oscillatoriophycideae</taxon>
        <taxon>Oscillatoriales</taxon>
        <taxon>Microcoleaceae</taxon>
        <taxon>Planktothrix</taxon>
    </lineage>
</organism>
<evidence type="ECO:0008006" key="4">
    <source>
        <dbReference type="Google" id="ProtNLM"/>
    </source>
</evidence>
<dbReference type="PIRSF" id="PIRSF037221">
    <property type="entry name" value="DUF1517"/>
    <property type="match status" value="1"/>
</dbReference>
<keyword evidence="1" id="KW-1133">Transmembrane helix</keyword>